<keyword evidence="3" id="KW-1185">Reference proteome</keyword>
<dbReference type="SMART" id="SM00418">
    <property type="entry name" value="HTH_ARSR"/>
    <property type="match status" value="1"/>
</dbReference>
<evidence type="ECO:0000259" key="1">
    <source>
        <dbReference type="SMART" id="SM00418"/>
    </source>
</evidence>
<sequence length="224" mass="23059">MGIAAMGDPDAIRAVGALADPARRRVYRVVADSADAVGRDHVAEALDLPRSTAAFHLDRLVEAGLLTTESRRLTGRTGPGAGRPAKLYRRAEGEVAISLPSRLYELGGRVMAEAIGRAVDDGVPVREALHEAAERAGRALAGASPDLGTALAEAGFEPHDGGESGVTLGTCPFHRLALENAAVVCDLNHALVCGMARSTGTDPAMVLLDPGAGSCCIRVAAPPQ</sequence>
<dbReference type="Pfam" id="PF12840">
    <property type="entry name" value="HTH_20"/>
    <property type="match status" value="1"/>
</dbReference>
<reference evidence="2 3" key="1">
    <citation type="submission" date="2024-09" db="EMBL/GenBank/DDBJ databases">
        <authorList>
            <person name="Sun Q."/>
            <person name="Mori K."/>
        </authorList>
    </citation>
    <scope>NUCLEOTIDE SEQUENCE [LARGE SCALE GENOMIC DNA]</scope>
    <source>
        <strain evidence="2 3">JCM 14321</strain>
    </source>
</reference>
<evidence type="ECO:0000313" key="3">
    <source>
        <dbReference type="Proteomes" id="UP001589667"/>
    </source>
</evidence>
<dbReference type="InterPro" id="IPR001845">
    <property type="entry name" value="HTH_ArsR_DNA-bd_dom"/>
</dbReference>
<dbReference type="SUPFAM" id="SSF46785">
    <property type="entry name" value="Winged helix' DNA-binding domain"/>
    <property type="match status" value="1"/>
</dbReference>
<dbReference type="Gene3D" id="1.10.10.10">
    <property type="entry name" value="Winged helix-like DNA-binding domain superfamily/Winged helix DNA-binding domain"/>
    <property type="match status" value="1"/>
</dbReference>
<dbReference type="InterPro" id="IPR011991">
    <property type="entry name" value="ArsR-like_HTH"/>
</dbReference>
<evidence type="ECO:0000313" key="2">
    <source>
        <dbReference type="EMBL" id="MFB9641822.1"/>
    </source>
</evidence>
<protein>
    <submittedName>
        <fullName evidence="2">Helix-turn-helix transcriptional regulator</fullName>
    </submittedName>
</protein>
<organism evidence="2 3">
    <name type="scientific">Agromyces lapidis</name>
    <dbReference type="NCBI Taxonomy" id="279574"/>
    <lineage>
        <taxon>Bacteria</taxon>
        <taxon>Bacillati</taxon>
        <taxon>Actinomycetota</taxon>
        <taxon>Actinomycetes</taxon>
        <taxon>Micrococcales</taxon>
        <taxon>Microbacteriaceae</taxon>
        <taxon>Agromyces</taxon>
    </lineage>
</organism>
<comment type="caution">
    <text evidence="2">The sequence shown here is derived from an EMBL/GenBank/DDBJ whole genome shotgun (WGS) entry which is preliminary data.</text>
</comment>
<proteinExistence type="predicted"/>
<dbReference type="Proteomes" id="UP001589667">
    <property type="component" value="Unassembled WGS sequence"/>
</dbReference>
<accession>A0ABV5SNS7</accession>
<dbReference type="CDD" id="cd00090">
    <property type="entry name" value="HTH_ARSR"/>
    <property type="match status" value="1"/>
</dbReference>
<dbReference type="InterPro" id="IPR036388">
    <property type="entry name" value="WH-like_DNA-bd_sf"/>
</dbReference>
<name>A0ABV5SNS7_9MICO</name>
<gene>
    <name evidence="2" type="ORF">ACFFQV_05895</name>
</gene>
<dbReference type="EMBL" id="JBHMBL010000001">
    <property type="protein sequence ID" value="MFB9641822.1"/>
    <property type="molecule type" value="Genomic_DNA"/>
</dbReference>
<dbReference type="InterPro" id="IPR036390">
    <property type="entry name" value="WH_DNA-bd_sf"/>
</dbReference>
<feature type="domain" description="HTH arsR-type" evidence="1">
    <location>
        <begin position="14"/>
        <end position="104"/>
    </location>
</feature>
<dbReference type="RefSeq" id="WP_212277274.1">
    <property type="nucleotide sequence ID" value="NZ_BAAANI010000006.1"/>
</dbReference>